<sequence length="61" mass="6870">MEPTTATDIEFSFEADDSFMEVTEHQLTDEAELDFGVELPDEILDKVSTVTIIPVLGMYDQ</sequence>
<dbReference type="Proteomes" id="UP000807769">
    <property type="component" value="Unassembled WGS sequence"/>
</dbReference>
<dbReference type="RefSeq" id="XP_041189969.1">
    <property type="nucleotide sequence ID" value="XM_041340647.1"/>
</dbReference>
<dbReference type="GeneID" id="64634663"/>
<evidence type="ECO:0000313" key="1">
    <source>
        <dbReference type="EMBL" id="KAG1811370.1"/>
    </source>
</evidence>
<evidence type="ECO:0000313" key="2">
    <source>
        <dbReference type="Proteomes" id="UP000807769"/>
    </source>
</evidence>
<protein>
    <submittedName>
        <fullName evidence="1">Uncharacterized protein</fullName>
    </submittedName>
</protein>
<organism evidence="1 2">
    <name type="scientific">Suillus subaureus</name>
    <dbReference type="NCBI Taxonomy" id="48587"/>
    <lineage>
        <taxon>Eukaryota</taxon>
        <taxon>Fungi</taxon>
        <taxon>Dikarya</taxon>
        <taxon>Basidiomycota</taxon>
        <taxon>Agaricomycotina</taxon>
        <taxon>Agaricomycetes</taxon>
        <taxon>Agaricomycetidae</taxon>
        <taxon>Boletales</taxon>
        <taxon>Suillineae</taxon>
        <taxon>Suillaceae</taxon>
        <taxon>Suillus</taxon>
    </lineage>
</organism>
<name>A0A9P7JAR6_9AGAM</name>
<reference evidence="1" key="1">
    <citation type="journal article" date="2020" name="New Phytol.">
        <title>Comparative genomics reveals dynamic genome evolution in host specialist ectomycorrhizal fungi.</title>
        <authorList>
            <person name="Lofgren L.A."/>
            <person name="Nguyen N.H."/>
            <person name="Vilgalys R."/>
            <person name="Ruytinx J."/>
            <person name="Liao H.L."/>
            <person name="Branco S."/>
            <person name="Kuo A."/>
            <person name="LaButti K."/>
            <person name="Lipzen A."/>
            <person name="Andreopoulos W."/>
            <person name="Pangilinan J."/>
            <person name="Riley R."/>
            <person name="Hundley H."/>
            <person name="Na H."/>
            <person name="Barry K."/>
            <person name="Grigoriev I.V."/>
            <person name="Stajich J.E."/>
            <person name="Kennedy P.G."/>
        </authorList>
    </citation>
    <scope>NUCLEOTIDE SEQUENCE</scope>
    <source>
        <strain evidence="1">MN1</strain>
    </source>
</reference>
<comment type="caution">
    <text evidence="1">The sequence shown here is derived from an EMBL/GenBank/DDBJ whole genome shotgun (WGS) entry which is preliminary data.</text>
</comment>
<dbReference type="AlphaFoldDB" id="A0A9P7JAR6"/>
<dbReference type="EMBL" id="JABBWG010000029">
    <property type="protein sequence ID" value="KAG1811370.1"/>
    <property type="molecule type" value="Genomic_DNA"/>
</dbReference>
<accession>A0A9P7JAR6</accession>
<proteinExistence type="predicted"/>
<keyword evidence="2" id="KW-1185">Reference proteome</keyword>
<gene>
    <name evidence="1" type="ORF">BJ212DRAFT_1483619</name>
</gene>